<evidence type="ECO:0000256" key="2">
    <source>
        <dbReference type="ARBA" id="ARBA00010617"/>
    </source>
</evidence>
<comment type="cofactor">
    <cofactor evidence="1 6">
        <name>heme</name>
        <dbReference type="ChEBI" id="CHEBI:30413"/>
    </cofactor>
</comment>
<dbReference type="Gene3D" id="1.10.630.10">
    <property type="entry name" value="Cytochrome P450"/>
    <property type="match status" value="1"/>
</dbReference>
<evidence type="ECO:0000256" key="7">
    <source>
        <dbReference type="RuleBase" id="RU000461"/>
    </source>
</evidence>
<dbReference type="SUPFAM" id="SSF48264">
    <property type="entry name" value="Cytochrome P450"/>
    <property type="match status" value="1"/>
</dbReference>
<dbReference type="AlphaFoldDB" id="A0A8H4BQ15"/>
<reference evidence="8 9" key="1">
    <citation type="submission" date="2019-09" db="EMBL/GenBank/DDBJ databases">
        <authorList>
            <consortium name="DOE Joint Genome Institute"/>
            <person name="Mondo S.J."/>
            <person name="Navarro-Mendoza M.I."/>
            <person name="Perez-Arques C."/>
            <person name="Panchal S."/>
            <person name="Nicolas F.E."/>
            <person name="Ganguly P."/>
            <person name="Pangilinan J."/>
            <person name="Grigoriev I."/>
            <person name="Heitman J."/>
            <person name="Sanya K."/>
            <person name="Garre V."/>
        </authorList>
    </citation>
    <scope>NUCLEOTIDE SEQUENCE [LARGE SCALE GENOMIC DNA]</scope>
    <source>
        <strain evidence="8 9">MU402</strain>
    </source>
</reference>
<dbReference type="Pfam" id="PF00067">
    <property type="entry name" value="p450"/>
    <property type="match status" value="1"/>
</dbReference>
<name>A0A8H4BQ15_MUCCL</name>
<dbReference type="GO" id="GO:0020037">
    <property type="term" value="F:heme binding"/>
    <property type="evidence" value="ECO:0007669"/>
    <property type="project" value="InterPro"/>
</dbReference>
<feature type="binding site" description="axial binding residue" evidence="6">
    <location>
        <position position="466"/>
    </location>
    <ligand>
        <name>heme</name>
        <dbReference type="ChEBI" id="CHEBI:30413"/>
    </ligand>
    <ligandPart>
        <name>Fe</name>
        <dbReference type="ChEBI" id="CHEBI:18248"/>
    </ligandPart>
</feature>
<dbReference type="PROSITE" id="PS00086">
    <property type="entry name" value="CYTOCHROME_P450"/>
    <property type="match status" value="1"/>
</dbReference>
<keyword evidence="5 6" id="KW-0408">Iron</keyword>
<dbReference type="InterPro" id="IPR036396">
    <property type="entry name" value="Cyt_P450_sf"/>
</dbReference>
<dbReference type="PANTHER" id="PTHR24296">
    <property type="entry name" value="CYTOCHROME P450"/>
    <property type="match status" value="1"/>
</dbReference>
<evidence type="ECO:0000256" key="1">
    <source>
        <dbReference type="ARBA" id="ARBA00001971"/>
    </source>
</evidence>
<evidence type="ECO:0000313" key="9">
    <source>
        <dbReference type="Proteomes" id="UP000469890"/>
    </source>
</evidence>
<keyword evidence="3 6" id="KW-0479">Metal-binding</keyword>
<dbReference type="EMBL" id="JAAECE010000001">
    <property type="protein sequence ID" value="KAF1806457.1"/>
    <property type="molecule type" value="Genomic_DNA"/>
</dbReference>
<dbReference type="InterPro" id="IPR017972">
    <property type="entry name" value="Cyt_P450_CS"/>
</dbReference>
<keyword evidence="6 7" id="KW-0349">Heme</keyword>
<gene>
    <name evidence="8" type="ORF">FB192DRAFT_1350587</name>
</gene>
<evidence type="ECO:0000313" key="8">
    <source>
        <dbReference type="EMBL" id="KAF1806457.1"/>
    </source>
</evidence>
<dbReference type="GO" id="GO:0005506">
    <property type="term" value="F:iron ion binding"/>
    <property type="evidence" value="ECO:0007669"/>
    <property type="project" value="InterPro"/>
</dbReference>
<dbReference type="PRINTS" id="PR00465">
    <property type="entry name" value="EP450IV"/>
</dbReference>
<dbReference type="InterPro" id="IPR002403">
    <property type="entry name" value="Cyt_P450_E_grp-IV"/>
</dbReference>
<evidence type="ECO:0000256" key="4">
    <source>
        <dbReference type="ARBA" id="ARBA00023002"/>
    </source>
</evidence>
<sequence>MTVSPSKTEILGITAAAVASITALLALKYPDRGVFHEHREGLIDMEGAPILGNLPSMIKNLDRFYDYLTEHYEKMDTLTFRTTFFLVPSLICTADPKNVEHILKNNFEGYIKGSEFDYTMHDLLGEGIFNSDGDRWKSQRKTASQIFHVKNFRDQFTKVFVDEINLASREIFDKAVASGEVIDFHDIMLRFSMDSFAELGFGVKLNSLLERADFADSFDALQLHSFRKSVIPGIEIYETAKHYLFYWSKEKSMKQHLATVNTFAKRLIKERHEEEEAAKLSDIKYEKGDLLSRFMRAVSRNGQTLDDNELRDTILNFIIAGRDTTAQALSWTFYQLMLFPEIQEKVHAEAEQFITEEVEADPSKLYTVIQDMVYSHAVLFEVLRLYPSVPGNQKEAVKDDIWPDGTRVYKGEQISWQPYCQGHLTKVWGADAKEFKPERWISKTDGSLVRVSPFQWSAFNAGPRICLGQNLAILEALVAIALIVKRYKFQQAPGHKVEILNLVTLSMKDGLKITVEKREH</sequence>
<evidence type="ECO:0000256" key="3">
    <source>
        <dbReference type="ARBA" id="ARBA00022723"/>
    </source>
</evidence>
<accession>A0A8H4BQ15</accession>
<keyword evidence="7" id="KW-0503">Monooxygenase</keyword>
<dbReference type="GO" id="GO:0006629">
    <property type="term" value="P:lipid metabolic process"/>
    <property type="evidence" value="ECO:0007669"/>
    <property type="project" value="UniProtKB-ARBA"/>
</dbReference>
<keyword evidence="4 7" id="KW-0560">Oxidoreductase</keyword>
<dbReference type="Proteomes" id="UP000469890">
    <property type="component" value="Unassembled WGS sequence"/>
</dbReference>
<dbReference type="GO" id="GO:0004497">
    <property type="term" value="F:monooxygenase activity"/>
    <property type="evidence" value="ECO:0007669"/>
    <property type="project" value="UniProtKB-KW"/>
</dbReference>
<comment type="caution">
    <text evidence="8">The sequence shown here is derived from an EMBL/GenBank/DDBJ whole genome shotgun (WGS) entry which is preliminary data.</text>
</comment>
<comment type="similarity">
    <text evidence="2 7">Belongs to the cytochrome P450 family.</text>
</comment>
<dbReference type="GO" id="GO:0016705">
    <property type="term" value="F:oxidoreductase activity, acting on paired donors, with incorporation or reduction of molecular oxygen"/>
    <property type="evidence" value="ECO:0007669"/>
    <property type="project" value="InterPro"/>
</dbReference>
<dbReference type="PRINTS" id="PR00385">
    <property type="entry name" value="P450"/>
</dbReference>
<dbReference type="InterPro" id="IPR001128">
    <property type="entry name" value="Cyt_P450"/>
</dbReference>
<proteinExistence type="inferred from homology"/>
<protein>
    <submittedName>
        <fullName evidence="8">Cytochrome P450 CYP5203</fullName>
    </submittedName>
</protein>
<evidence type="ECO:0000256" key="5">
    <source>
        <dbReference type="ARBA" id="ARBA00023004"/>
    </source>
</evidence>
<organism evidence="8 9">
    <name type="scientific">Mucor circinelloides f. lusitanicus</name>
    <name type="common">Mucor racemosus var. lusitanicus</name>
    <dbReference type="NCBI Taxonomy" id="29924"/>
    <lineage>
        <taxon>Eukaryota</taxon>
        <taxon>Fungi</taxon>
        <taxon>Fungi incertae sedis</taxon>
        <taxon>Mucoromycota</taxon>
        <taxon>Mucoromycotina</taxon>
        <taxon>Mucoromycetes</taxon>
        <taxon>Mucorales</taxon>
        <taxon>Mucorineae</taxon>
        <taxon>Mucoraceae</taxon>
        <taxon>Mucor</taxon>
    </lineage>
</organism>
<evidence type="ECO:0000256" key="6">
    <source>
        <dbReference type="PIRSR" id="PIRSR602403-1"/>
    </source>
</evidence>